<dbReference type="Pfam" id="PF21355">
    <property type="entry name" value="TRAF-mep_MATH"/>
    <property type="match status" value="1"/>
</dbReference>
<dbReference type="PROSITE" id="PS50144">
    <property type="entry name" value="MATH"/>
    <property type="match status" value="1"/>
</dbReference>
<dbReference type="PANTHER" id="PTHR10131">
    <property type="entry name" value="TNF RECEPTOR ASSOCIATED FACTOR"/>
    <property type="match status" value="1"/>
</dbReference>
<dbReference type="Gene3D" id="2.60.210.10">
    <property type="entry name" value="Apoptosis, Tumor Necrosis Factor Receptor Associated Protein 2, Chain A"/>
    <property type="match status" value="1"/>
</dbReference>
<dbReference type="FunFam" id="2.60.210.10:FF:000035">
    <property type="entry name" value="TNF receptor-associated factor 2"/>
    <property type="match status" value="1"/>
</dbReference>
<dbReference type="OrthoDB" id="6499288at2759"/>
<keyword evidence="2" id="KW-1185">Reference proteome</keyword>
<proteinExistence type="predicted"/>
<name>A0A6I9YVK0_9SAUR</name>
<dbReference type="InterPro" id="IPR002083">
    <property type="entry name" value="MATH/TRAF_dom"/>
</dbReference>
<dbReference type="RefSeq" id="XP_013928039.1">
    <property type="nucleotide sequence ID" value="XM_014072564.1"/>
</dbReference>
<dbReference type="GO" id="GO:0009898">
    <property type="term" value="C:cytoplasmic side of plasma membrane"/>
    <property type="evidence" value="ECO:0007669"/>
    <property type="project" value="TreeGrafter"/>
</dbReference>
<feature type="domain" description="MATH" evidence="1">
    <location>
        <begin position="31"/>
        <end position="145"/>
    </location>
</feature>
<keyword evidence="3" id="KW-0675">Receptor</keyword>
<evidence type="ECO:0000313" key="2">
    <source>
        <dbReference type="Proteomes" id="UP000504617"/>
    </source>
</evidence>
<reference evidence="3" key="1">
    <citation type="submission" date="2025-08" db="UniProtKB">
        <authorList>
            <consortium name="RefSeq"/>
        </authorList>
    </citation>
    <scope>IDENTIFICATION</scope>
    <source>
        <tissue evidence="3">Skeletal muscle</tissue>
    </source>
</reference>
<dbReference type="Proteomes" id="UP000504617">
    <property type="component" value="Unplaced"/>
</dbReference>
<dbReference type="GO" id="GO:0043122">
    <property type="term" value="P:regulation of canonical NF-kappaB signal transduction"/>
    <property type="evidence" value="ECO:0007669"/>
    <property type="project" value="TreeGrafter"/>
</dbReference>
<dbReference type="InterPro" id="IPR049342">
    <property type="entry name" value="TRAF1-6_MATH_dom"/>
</dbReference>
<dbReference type="KEGG" id="tsr:106553969"/>
<evidence type="ECO:0000313" key="3">
    <source>
        <dbReference type="RefSeq" id="XP_013928039.1"/>
    </source>
</evidence>
<evidence type="ECO:0000259" key="1">
    <source>
        <dbReference type="PROSITE" id="PS50144"/>
    </source>
</evidence>
<dbReference type="AlphaFoldDB" id="A0A6I9YVK0"/>
<dbReference type="PANTHER" id="PTHR10131:SF96">
    <property type="entry name" value="TNF RECEPTOR-ASSOCIATED FACTOR 1"/>
    <property type="match status" value="1"/>
</dbReference>
<protein>
    <submittedName>
        <fullName evidence="3">TNF receptor-associated factor 1</fullName>
    </submittedName>
</protein>
<dbReference type="SUPFAM" id="SSF49599">
    <property type="entry name" value="TRAF domain-like"/>
    <property type="match status" value="1"/>
</dbReference>
<sequence length="145" mass="16606">MADLQRSLAQKDAALIRLGQRLHSSEQTSYDGVFLWKITDVHQKCYEAICGKVHSFQSPAFYTSRYGYKLCMRIYLNGEGRGRGTHISLFIVLLKGDYDSLLPWPFTHKVTEAGGWCCHHEGKLYQGRKDSIPFHSPLLYYSVLS</sequence>
<organism evidence="2 3">
    <name type="scientific">Thamnophis sirtalis</name>
    <dbReference type="NCBI Taxonomy" id="35019"/>
    <lineage>
        <taxon>Eukaryota</taxon>
        <taxon>Metazoa</taxon>
        <taxon>Chordata</taxon>
        <taxon>Craniata</taxon>
        <taxon>Vertebrata</taxon>
        <taxon>Euteleostomi</taxon>
        <taxon>Lepidosauria</taxon>
        <taxon>Squamata</taxon>
        <taxon>Bifurcata</taxon>
        <taxon>Unidentata</taxon>
        <taxon>Episquamata</taxon>
        <taxon>Toxicofera</taxon>
        <taxon>Serpentes</taxon>
        <taxon>Colubroidea</taxon>
        <taxon>Colubridae</taxon>
        <taxon>Natricinae</taxon>
        <taxon>Thamnophis</taxon>
    </lineage>
</organism>
<gene>
    <name evidence="3" type="primary">TRAF1</name>
</gene>
<accession>A0A6I9YVK0</accession>
<dbReference type="GeneID" id="106553969"/>
<dbReference type="InterPro" id="IPR008974">
    <property type="entry name" value="TRAF-like"/>
</dbReference>
<dbReference type="GO" id="GO:0005164">
    <property type="term" value="F:tumor necrosis factor receptor binding"/>
    <property type="evidence" value="ECO:0007669"/>
    <property type="project" value="TreeGrafter"/>
</dbReference>
<dbReference type="CTD" id="7185"/>